<keyword evidence="4 6" id="KW-1133">Transmembrane helix</keyword>
<keyword evidence="8" id="KW-1185">Reference proteome</keyword>
<sequence>MSLVQLRPLPTHCLKMSRSRSIAVQYNDQLYRSPLLVKSLTGAVLSSMGELISQCTVSVAASTGNHEEDAEKASLHAPNKIRKILADLKLSKVFFMFCYGGLINAPINHYMYGWITNATNKRMMSARIKKTVQLLASLSMVAPLQVLFLVSTLTLLNSKVNNDIPAMLRAIKQGLKSKYLKILTSSWVSTSVLVSIAQNFIEPEKWSIFFSFAYAFLGTAQNIFLKLKDEPSIKKDN</sequence>
<gene>
    <name evidence="7" type="ORF">HG535_0C02990</name>
</gene>
<evidence type="ECO:0000256" key="1">
    <source>
        <dbReference type="ARBA" id="ARBA00004141"/>
    </source>
</evidence>
<dbReference type="InterPro" id="IPR007248">
    <property type="entry name" value="Mpv17_PMP22"/>
</dbReference>
<accession>A0A7H9B0F0</accession>
<dbReference type="KEGG" id="zmk:HG535_0C02990"/>
<dbReference type="GO" id="GO:0005778">
    <property type="term" value="C:peroxisomal membrane"/>
    <property type="evidence" value="ECO:0007669"/>
    <property type="project" value="TreeGrafter"/>
</dbReference>
<keyword evidence="3 6" id="KW-0812">Transmembrane</keyword>
<evidence type="ECO:0000313" key="8">
    <source>
        <dbReference type="Proteomes" id="UP000509704"/>
    </source>
</evidence>
<protein>
    <submittedName>
        <fullName evidence="7">Uncharacterized protein</fullName>
    </submittedName>
</protein>
<proteinExistence type="inferred from homology"/>
<keyword evidence="5 6" id="KW-0472">Membrane</keyword>
<evidence type="ECO:0000256" key="6">
    <source>
        <dbReference type="RuleBase" id="RU363053"/>
    </source>
</evidence>
<dbReference type="AlphaFoldDB" id="A0A7H9B0F0"/>
<reference evidence="7 8" key="1">
    <citation type="submission" date="2020-07" db="EMBL/GenBank/DDBJ databases">
        <title>The yeast mating-type switching endonuclease HO is a domesticated member of an unorthodox homing genetic element family.</title>
        <authorList>
            <person name="Coughlan A.Y."/>
            <person name="Lombardi L."/>
            <person name="Braun-Galleani S."/>
            <person name="Martos A.R."/>
            <person name="Galeote V."/>
            <person name="Bigey F."/>
            <person name="Dequin S."/>
            <person name="Byrne K.P."/>
            <person name="Wolfe K.H."/>
        </authorList>
    </citation>
    <scope>NUCLEOTIDE SEQUENCE [LARGE SCALE GENOMIC DNA]</scope>
    <source>
        <strain evidence="7 8">NRRL Y-6702</strain>
    </source>
</reference>
<dbReference type="RefSeq" id="XP_037143675.1">
    <property type="nucleotide sequence ID" value="XM_037287780.1"/>
</dbReference>
<evidence type="ECO:0000256" key="2">
    <source>
        <dbReference type="ARBA" id="ARBA00006824"/>
    </source>
</evidence>
<comment type="subcellular location">
    <subcellularLocation>
        <location evidence="1">Membrane</location>
        <topology evidence="1">Multi-pass membrane protein</topology>
    </subcellularLocation>
</comment>
<name>A0A7H9B0F0_ZYGMR</name>
<feature type="transmembrane region" description="Helical" evidence="6">
    <location>
        <begin position="206"/>
        <end position="225"/>
    </location>
</feature>
<organism evidence="7 8">
    <name type="scientific">Zygotorulaspora mrakii</name>
    <name type="common">Zygosaccharomyces mrakii</name>
    <dbReference type="NCBI Taxonomy" id="42260"/>
    <lineage>
        <taxon>Eukaryota</taxon>
        <taxon>Fungi</taxon>
        <taxon>Dikarya</taxon>
        <taxon>Ascomycota</taxon>
        <taxon>Saccharomycotina</taxon>
        <taxon>Saccharomycetes</taxon>
        <taxon>Saccharomycetales</taxon>
        <taxon>Saccharomycetaceae</taxon>
        <taxon>Zygotorulaspora</taxon>
    </lineage>
</organism>
<dbReference type="OrthoDB" id="860at2759"/>
<comment type="similarity">
    <text evidence="2 6">Belongs to the peroxisomal membrane protein PXMP2/4 family.</text>
</comment>
<dbReference type="GeneID" id="59235644"/>
<evidence type="ECO:0000313" key="7">
    <source>
        <dbReference type="EMBL" id="QLG71947.1"/>
    </source>
</evidence>
<evidence type="ECO:0000256" key="5">
    <source>
        <dbReference type="ARBA" id="ARBA00023136"/>
    </source>
</evidence>
<evidence type="ECO:0000256" key="3">
    <source>
        <dbReference type="ARBA" id="ARBA00022692"/>
    </source>
</evidence>
<feature type="transmembrane region" description="Helical" evidence="6">
    <location>
        <begin position="93"/>
        <end position="115"/>
    </location>
</feature>
<dbReference type="PANTHER" id="PTHR11266">
    <property type="entry name" value="PEROXISOMAL MEMBRANE PROTEIN 2, PXMP2 MPV17"/>
    <property type="match status" value="1"/>
</dbReference>
<dbReference type="PANTHER" id="PTHR11266:SF93">
    <property type="entry name" value="INTEGRAL MEMBRANE PROTEIN 25D9-6"/>
    <property type="match status" value="1"/>
</dbReference>
<feature type="transmembrane region" description="Helical" evidence="6">
    <location>
        <begin position="135"/>
        <end position="158"/>
    </location>
</feature>
<dbReference type="EMBL" id="CP058606">
    <property type="protein sequence ID" value="QLG71947.1"/>
    <property type="molecule type" value="Genomic_DNA"/>
</dbReference>
<dbReference type="Proteomes" id="UP000509704">
    <property type="component" value="Chromosome 3"/>
</dbReference>
<evidence type="ECO:0000256" key="4">
    <source>
        <dbReference type="ARBA" id="ARBA00022989"/>
    </source>
</evidence>